<reference evidence="3" key="1">
    <citation type="submission" date="2021-10" db="EMBL/GenBank/DDBJ databases">
        <title>De novo Genome Assembly of Clathrus columnatus (Basidiomycota, Fungi) Using Illumina and Nanopore Sequence Data.</title>
        <authorList>
            <person name="Ogiso-Tanaka E."/>
            <person name="Itagaki H."/>
            <person name="Hosoya T."/>
            <person name="Hosaka K."/>
        </authorList>
    </citation>
    <scope>NUCLEOTIDE SEQUENCE</scope>
    <source>
        <strain evidence="3">MO-923</strain>
    </source>
</reference>
<gene>
    <name evidence="3" type="ORF">Clacol_001989</name>
</gene>
<feature type="transmembrane region" description="Helical" evidence="2">
    <location>
        <begin position="186"/>
        <end position="208"/>
    </location>
</feature>
<keyword evidence="2" id="KW-1133">Transmembrane helix</keyword>
<evidence type="ECO:0008006" key="5">
    <source>
        <dbReference type="Google" id="ProtNLM"/>
    </source>
</evidence>
<keyword evidence="2" id="KW-0812">Transmembrane</keyword>
<keyword evidence="2" id="KW-0472">Membrane</keyword>
<feature type="region of interest" description="Disordered" evidence="1">
    <location>
        <begin position="258"/>
        <end position="291"/>
    </location>
</feature>
<proteinExistence type="predicted"/>
<keyword evidence="4" id="KW-1185">Reference proteome</keyword>
<dbReference type="Proteomes" id="UP001050691">
    <property type="component" value="Unassembled WGS sequence"/>
</dbReference>
<protein>
    <recommendedName>
        <fullName evidence="5">Transmembrane protein</fullName>
    </recommendedName>
</protein>
<sequence length="432" mass="47791">MLRLELGIFKVDIIIAIQSGKRFAVKRNYVQVIQFENTHISLLSNSVSGSVKGGIKGSPVVVSPQIATLSLTIMIFLVIIPLFASIPFIFFSLLTEIPIQYGLPSAIPRLCLPPGPIVMVPTLLPALNTVISNVSDLVLVSSQDNEQDVLSVSTFSAEQDPKNTSWLSVFDFRPLASLIPGNWIKLSFMFVVVPVIAFALGYLSTLAWDCIVTRNEERNDPVSFESTSTPPHSPIHLPTIQFSPVQFSLPLHELASPTPPNASILKSPTPPTTPPVLQIPHTPPRLQRRPFNDRSHNMGLGLGIIDSSIPRISYQTPGSPLRTNRVKSPTVSSPVLLPTKVEAELPQDQNLIERGPFYWDKKGMGRSQMYRMAMFNEQKDPLEDWSPSPPKASLPLDMRVILGLRTLQEQRDLLESVLSRFDPPPGFFSPPE</sequence>
<evidence type="ECO:0000256" key="1">
    <source>
        <dbReference type="SAM" id="MobiDB-lite"/>
    </source>
</evidence>
<dbReference type="AlphaFoldDB" id="A0AAV4ZZJ7"/>
<dbReference type="EMBL" id="BPWL01000002">
    <property type="protein sequence ID" value="GJJ07784.1"/>
    <property type="molecule type" value="Genomic_DNA"/>
</dbReference>
<feature type="transmembrane region" description="Helical" evidence="2">
    <location>
        <begin position="66"/>
        <end position="94"/>
    </location>
</feature>
<organism evidence="3 4">
    <name type="scientific">Clathrus columnatus</name>
    <dbReference type="NCBI Taxonomy" id="1419009"/>
    <lineage>
        <taxon>Eukaryota</taxon>
        <taxon>Fungi</taxon>
        <taxon>Dikarya</taxon>
        <taxon>Basidiomycota</taxon>
        <taxon>Agaricomycotina</taxon>
        <taxon>Agaricomycetes</taxon>
        <taxon>Phallomycetidae</taxon>
        <taxon>Phallales</taxon>
        <taxon>Clathraceae</taxon>
        <taxon>Clathrus</taxon>
    </lineage>
</organism>
<evidence type="ECO:0000256" key="2">
    <source>
        <dbReference type="SAM" id="Phobius"/>
    </source>
</evidence>
<evidence type="ECO:0000313" key="3">
    <source>
        <dbReference type="EMBL" id="GJJ07784.1"/>
    </source>
</evidence>
<comment type="caution">
    <text evidence="3">The sequence shown here is derived from an EMBL/GenBank/DDBJ whole genome shotgun (WGS) entry which is preliminary data.</text>
</comment>
<evidence type="ECO:0000313" key="4">
    <source>
        <dbReference type="Proteomes" id="UP001050691"/>
    </source>
</evidence>
<accession>A0AAV4ZZJ7</accession>
<name>A0AAV4ZZJ7_9AGAM</name>